<dbReference type="InParanoid" id="G2YRR6"/>
<dbReference type="AlphaFoldDB" id="G2YRR6"/>
<proteinExistence type="predicted"/>
<evidence type="ECO:0000313" key="2">
    <source>
        <dbReference type="Proteomes" id="UP000008177"/>
    </source>
</evidence>
<accession>G2YRR6</accession>
<dbReference type="HOGENOM" id="CLU_2941482_0_0_1"/>
<protein>
    <submittedName>
        <fullName evidence="1">Uncharacterized protein</fullName>
    </submittedName>
</protein>
<dbReference type="Proteomes" id="UP000008177">
    <property type="component" value="Unplaced contigs"/>
</dbReference>
<name>G2YRR6_BOTF4</name>
<evidence type="ECO:0000313" key="1">
    <source>
        <dbReference type="EMBL" id="CCD54314.1"/>
    </source>
</evidence>
<gene>
    <name evidence="1" type="ORF">BofuT4_uP130140.1</name>
</gene>
<dbReference type="EMBL" id="FQ790350">
    <property type="protein sequence ID" value="CCD54314.1"/>
    <property type="molecule type" value="Genomic_DNA"/>
</dbReference>
<reference evidence="2" key="1">
    <citation type="journal article" date="2011" name="PLoS Genet.">
        <title>Genomic analysis of the necrotrophic fungal pathogens Sclerotinia sclerotiorum and Botrytis cinerea.</title>
        <authorList>
            <person name="Amselem J."/>
            <person name="Cuomo C.A."/>
            <person name="van Kan J.A."/>
            <person name="Viaud M."/>
            <person name="Benito E.P."/>
            <person name="Couloux A."/>
            <person name="Coutinho P.M."/>
            <person name="de Vries R.P."/>
            <person name="Dyer P.S."/>
            <person name="Fillinger S."/>
            <person name="Fournier E."/>
            <person name="Gout L."/>
            <person name="Hahn M."/>
            <person name="Kohn L."/>
            <person name="Lapalu N."/>
            <person name="Plummer K.M."/>
            <person name="Pradier J.M."/>
            <person name="Quevillon E."/>
            <person name="Sharon A."/>
            <person name="Simon A."/>
            <person name="ten Have A."/>
            <person name="Tudzynski B."/>
            <person name="Tudzynski P."/>
            <person name="Wincker P."/>
            <person name="Andrew M."/>
            <person name="Anthouard V."/>
            <person name="Beever R.E."/>
            <person name="Beffa R."/>
            <person name="Benoit I."/>
            <person name="Bouzid O."/>
            <person name="Brault B."/>
            <person name="Chen Z."/>
            <person name="Choquer M."/>
            <person name="Collemare J."/>
            <person name="Cotton P."/>
            <person name="Danchin E.G."/>
            <person name="Da Silva C."/>
            <person name="Gautier A."/>
            <person name="Giraud C."/>
            <person name="Giraud T."/>
            <person name="Gonzalez C."/>
            <person name="Grossetete S."/>
            <person name="Guldener U."/>
            <person name="Henrissat B."/>
            <person name="Howlett B.J."/>
            <person name="Kodira C."/>
            <person name="Kretschmer M."/>
            <person name="Lappartient A."/>
            <person name="Leroch M."/>
            <person name="Levis C."/>
            <person name="Mauceli E."/>
            <person name="Neuveglise C."/>
            <person name="Oeser B."/>
            <person name="Pearson M."/>
            <person name="Poulain J."/>
            <person name="Poussereau N."/>
            <person name="Quesneville H."/>
            <person name="Rascle C."/>
            <person name="Schumacher J."/>
            <person name="Segurens B."/>
            <person name="Sexton A."/>
            <person name="Silva E."/>
            <person name="Sirven C."/>
            <person name="Soanes D.M."/>
            <person name="Talbot N.J."/>
            <person name="Templeton M."/>
            <person name="Yandava C."/>
            <person name="Yarden O."/>
            <person name="Zeng Q."/>
            <person name="Rollins J.A."/>
            <person name="Lebrun M.H."/>
            <person name="Dickman M."/>
        </authorList>
    </citation>
    <scope>NUCLEOTIDE SEQUENCE [LARGE SCALE GENOMIC DNA]</scope>
    <source>
        <strain evidence="2">T4</strain>
    </source>
</reference>
<sequence length="60" mass="7033">MPSITLDTTYVSGVFRIGLAIWHRKVYDIVLAVRIDENDEPSQYQRTGADNNDKVFRQYR</sequence>
<organism evidence="1 2">
    <name type="scientific">Botryotinia fuckeliana (strain T4)</name>
    <name type="common">Noble rot fungus</name>
    <name type="synonym">Botrytis cinerea</name>
    <dbReference type="NCBI Taxonomy" id="999810"/>
    <lineage>
        <taxon>Eukaryota</taxon>
        <taxon>Fungi</taxon>
        <taxon>Dikarya</taxon>
        <taxon>Ascomycota</taxon>
        <taxon>Pezizomycotina</taxon>
        <taxon>Leotiomycetes</taxon>
        <taxon>Helotiales</taxon>
        <taxon>Sclerotiniaceae</taxon>
        <taxon>Botrytis</taxon>
    </lineage>
</organism>